<dbReference type="GO" id="GO:0003723">
    <property type="term" value="F:RNA binding"/>
    <property type="evidence" value="ECO:0007669"/>
    <property type="project" value="UniProtKB-UniRule"/>
</dbReference>
<organism evidence="15 16">
    <name type="scientific">Spiroplasma sabaudiense Ar-1343</name>
    <dbReference type="NCBI Taxonomy" id="1276257"/>
    <lineage>
        <taxon>Bacteria</taxon>
        <taxon>Bacillati</taxon>
        <taxon>Mycoplasmatota</taxon>
        <taxon>Mollicutes</taxon>
        <taxon>Entomoplasmatales</taxon>
        <taxon>Spiroplasmataceae</taxon>
        <taxon>Spiroplasma</taxon>
    </lineage>
</organism>
<dbReference type="CDD" id="cd02440">
    <property type="entry name" value="AdoMet_MTases"/>
    <property type="match status" value="1"/>
</dbReference>
<feature type="domain" description="SAM-dependent MTase RsmB/NOP-type" evidence="14">
    <location>
        <begin position="154"/>
        <end position="421"/>
    </location>
</feature>
<dbReference type="PATRIC" id="fig|1276257.3.peg.675"/>
<keyword evidence="5" id="KW-0698">rRNA processing</keyword>
<dbReference type="KEGG" id="ssab:SSABA_v1c06640"/>
<evidence type="ECO:0000313" key="15">
    <source>
        <dbReference type="EMBL" id="AHI54066.1"/>
    </source>
</evidence>
<feature type="binding site" evidence="13">
    <location>
        <begin position="253"/>
        <end position="259"/>
    </location>
    <ligand>
        <name>S-adenosyl-L-methionine</name>
        <dbReference type="ChEBI" id="CHEBI:59789"/>
    </ligand>
</feature>
<dbReference type="InterPro" id="IPR004573">
    <property type="entry name" value="rRNA_ssu_MeTfrase_B"/>
</dbReference>
<name>W6AAM3_9MOLU</name>
<comment type="subcellular location">
    <subcellularLocation>
        <location evidence="2">Cytoplasm</location>
    </subcellularLocation>
</comment>
<keyword evidence="4" id="KW-0963">Cytoplasm</keyword>
<dbReference type="InterPro" id="IPR029063">
    <property type="entry name" value="SAM-dependent_MTases_sf"/>
</dbReference>
<evidence type="ECO:0000256" key="2">
    <source>
        <dbReference type="ARBA" id="ARBA00004496"/>
    </source>
</evidence>
<dbReference type="InterPro" id="IPR001678">
    <property type="entry name" value="MeTrfase_RsmB-F_NOP2_dom"/>
</dbReference>
<comment type="catalytic activity">
    <reaction evidence="12">
        <text>cytidine(967) in 16S rRNA + S-adenosyl-L-methionine = 5-methylcytidine(967) in 16S rRNA + S-adenosyl-L-homocysteine + H(+)</text>
        <dbReference type="Rhea" id="RHEA:42748"/>
        <dbReference type="Rhea" id="RHEA-COMP:10219"/>
        <dbReference type="Rhea" id="RHEA-COMP:10220"/>
        <dbReference type="ChEBI" id="CHEBI:15378"/>
        <dbReference type="ChEBI" id="CHEBI:57856"/>
        <dbReference type="ChEBI" id="CHEBI:59789"/>
        <dbReference type="ChEBI" id="CHEBI:74483"/>
        <dbReference type="ChEBI" id="CHEBI:82748"/>
        <dbReference type="EC" id="2.1.1.176"/>
    </reaction>
</comment>
<dbReference type="EMBL" id="CP006934">
    <property type="protein sequence ID" value="AHI54066.1"/>
    <property type="molecule type" value="Genomic_DNA"/>
</dbReference>
<evidence type="ECO:0000256" key="10">
    <source>
        <dbReference type="ARBA" id="ARBA00030399"/>
    </source>
</evidence>
<dbReference type="InterPro" id="IPR035926">
    <property type="entry name" value="NusB-like_sf"/>
</dbReference>
<accession>W6AAM3</accession>
<dbReference type="GO" id="GO:0006355">
    <property type="term" value="P:regulation of DNA-templated transcription"/>
    <property type="evidence" value="ECO:0007669"/>
    <property type="project" value="InterPro"/>
</dbReference>
<dbReference type="Pfam" id="PF01189">
    <property type="entry name" value="Methyltr_RsmB-F"/>
    <property type="match status" value="1"/>
</dbReference>
<feature type="binding site" evidence="13">
    <location>
        <position position="320"/>
    </location>
    <ligand>
        <name>S-adenosyl-L-methionine</name>
        <dbReference type="ChEBI" id="CHEBI:59789"/>
    </ligand>
</feature>
<evidence type="ECO:0000259" key="14">
    <source>
        <dbReference type="PROSITE" id="PS51686"/>
    </source>
</evidence>
<evidence type="ECO:0000256" key="5">
    <source>
        <dbReference type="ARBA" id="ARBA00022552"/>
    </source>
</evidence>
<feature type="active site" description="Nucleophile" evidence="13">
    <location>
        <position position="374"/>
    </location>
</feature>
<gene>
    <name evidence="15" type="primary">sunL</name>
    <name evidence="15" type="ORF">SSABA_v1c06640</name>
</gene>
<evidence type="ECO:0000313" key="16">
    <source>
        <dbReference type="Proteomes" id="UP000019265"/>
    </source>
</evidence>
<keyword evidence="6 13" id="KW-0489">Methyltransferase</keyword>
<dbReference type="eggNOG" id="COG0144">
    <property type="taxonomic scope" value="Bacteria"/>
</dbReference>
<dbReference type="RefSeq" id="WP_025251205.1">
    <property type="nucleotide sequence ID" value="NZ_CP006934.1"/>
</dbReference>
<dbReference type="eggNOG" id="COG0781">
    <property type="taxonomic scope" value="Bacteria"/>
</dbReference>
<evidence type="ECO:0000256" key="11">
    <source>
        <dbReference type="ARBA" id="ARBA00031088"/>
    </source>
</evidence>
<dbReference type="Gene3D" id="3.40.50.150">
    <property type="entry name" value="Vaccinia Virus protein VP39"/>
    <property type="match status" value="1"/>
</dbReference>
<dbReference type="HOGENOM" id="CLU_005316_0_1_14"/>
<evidence type="ECO:0000256" key="12">
    <source>
        <dbReference type="ARBA" id="ARBA00047283"/>
    </source>
</evidence>
<keyword evidence="9 13" id="KW-0694">RNA-binding</keyword>
<dbReference type="InterPro" id="IPR049560">
    <property type="entry name" value="MeTrfase_RsmB-F_NOP2_cat"/>
</dbReference>
<keyword evidence="7 13" id="KW-0808">Transferase</keyword>
<dbReference type="AlphaFoldDB" id="W6AAM3"/>
<dbReference type="InterPro" id="IPR023267">
    <property type="entry name" value="RCMT"/>
</dbReference>
<dbReference type="GO" id="GO:0008649">
    <property type="term" value="F:rRNA methyltransferase activity"/>
    <property type="evidence" value="ECO:0007669"/>
    <property type="project" value="InterPro"/>
</dbReference>
<dbReference type="EC" id="2.1.1.176" evidence="3"/>
<reference evidence="15 16" key="1">
    <citation type="journal article" date="2014" name="Genome Biol. Evol.">
        <title>Molecular evolution of the substrate utilization strategies and putative virulence factors in mosquito-associated Spiroplasma species.</title>
        <authorList>
            <person name="Chang T.H."/>
            <person name="Lo W.S."/>
            <person name="Ku C."/>
            <person name="Chen L.L."/>
            <person name="Kuo C.H."/>
        </authorList>
    </citation>
    <scope>NUCLEOTIDE SEQUENCE [LARGE SCALE GENOMIC DNA]</scope>
    <source>
        <strain evidence="15">Ar-1343</strain>
    </source>
</reference>
<protein>
    <recommendedName>
        <fullName evidence="3">16S rRNA (cytosine(967)-C(5))-methyltransferase</fullName>
        <ecNumber evidence="3">2.1.1.176</ecNumber>
    </recommendedName>
    <alternativeName>
        <fullName evidence="10">16S rRNA m5C967 methyltransferase</fullName>
    </alternativeName>
    <alternativeName>
        <fullName evidence="11">rRNA (cytosine-C(5)-)-methyltransferase RsmB</fullName>
    </alternativeName>
</protein>
<dbReference type="InterPro" id="IPR006027">
    <property type="entry name" value="NusB_RsmB_TIM44"/>
</dbReference>
<dbReference type="Pfam" id="PF01029">
    <property type="entry name" value="NusB"/>
    <property type="match status" value="1"/>
</dbReference>
<comment type="similarity">
    <text evidence="13">Belongs to the class I-like SAM-binding methyltransferase superfamily. RsmB/NOP family.</text>
</comment>
<sequence length="421" mass="47924">MNSRKQALEILLQVFLEKKFSNLLLNQVSNSGNFSTVDKQFIYNLVYGTIKRKIYLEYVVNKLISPEKTPMKIQVILWMAVFQIIYLDNIPDYAIVNEAVNLTRTINKNFTGLVNVVLKRFIAEAKELMIVNIKNKQNVKPLSLGFPFWLFKKIERDYSLEVAVKVAENSLEKSKIAIRVNNLKANREEIFERYGHDYGLKYSNVCEDSLIAQRSIVNSDIFKEGQITIQDEASALVSQVLNPQPGTKILDMCSAPGGKLTHIAALTKNTSEIFACELQEKKIKLIKENIERLGAKNITILNQDALTIVGSNVYDYVLLDAPCSGFGVLKRKPEIKLQQFNKEQLNKILESQAKLLARGFDLLKPGGEMVYSTCTINLDENQNQIRAFRENNSNLVILEEIQLFGFENNTDGFYICKITKT</sequence>
<feature type="binding site" evidence="13">
    <location>
        <position position="304"/>
    </location>
    <ligand>
        <name>S-adenosyl-L-methionine</name>
        <dbReference type="ChEBI" id="CHEBI:59789"/>
    </ligand>
</feature>
<dbReference type="PANTHER" id="PTHR22807:SF53">
    <property type="entry name" value="RIBOSOMAL RNA SMALL SUBUNIT METHYLTRANSFERASE B-RELATED"/>
    <property type="match status" value="1"/>
</dbReference>
<dbReference type="PRINTS" id="PR02008">
    <property type="entry name" value="RCMTFAMILY"/>
</dbReference>
<proteinExistence type="inferred from homology"/>
<comment type="function">
    <text evidence="1">Specifically methylates the cytosine at position 967 (m5C967) of 16S rRNA.</text>
</comment>
<dbReference type="GO" id="GO:0005737">
    <property type="term" value="C:cytoplasm"/>
    <property type="evidence" value="ECO:0007669"/>
    <property type="project" value="UniProtKB-SubCell"/>
</dbReference>
<evidence type="ECO:0000256" key="3">
    <source>
        <dbReference type="ARBA" id="ARBA00012140"/>
    </source>
</evidence>
<dbReference type="NCBIfam" id="TIGR00563">
    <property type="entry name" value="rsmB"/>
    <property type="match status" value="1"/>
</dbReference>
<evidence type="ECO:0000256" key="9">
    <source>
        <dbReference type="ARBA" id="ARBA00022884"/>
    </source>
</evidence>
<evidence type="ECO:0000256" key="8">
    <source>
        <dbReference type="ARBA" id="ARBA00022691"/>
    </source>
</evidence>
<feature type="binding site" evidence="13">
    <location>
        <position position="277"/>
    </location>
    <ligand>
        <name>S-adenosyl-L-methionine</name>
        <dbReference type="ChEBI" id="CHEBI:59789"/>
    </ligand>
</feature>
<evidence type="ECO:0000256" key="4">
    <source>
        <dbReference type="ARBA" id="ARBA00022490"/>
    </source>
</evidence>
<dbReference type="SUPFAM" id="SSF53335">
    <property type="entry name" value="S-adenosyl-L-methionine-dependent methyltransferases"/>
    <property type="match status" value="1"/>
</dbReference>
<evidence type="ECO:0000256" key="6">
    <source>
        <dbReference type="ARBA" id="ARBA00022603"/>
    </source>
</evidence>
<dbReference type="PANTHER" id="PTHR22807">
    <property type="entry name" value="NOP2 YEAST -RELATED NOL1/NOP2/FMU SUN DOMAIN-CONTAINING"/>
    <property type="match status" value="1"/>
</dbReference>
<evidence type="ECO:0000256" key="13">
    <source>
        <dbReference type="PROSITE-ProRule" id="PRU01023"/>
    </source>
</evidence>
<keyword evidence="8 13" id="KW-0949">S-adenosyl-L-methionine</keyword>
<evidence type="ECO:0000256" key="1">
    <source>
        <dbReference type="ARBA" id="ARBA00002724"/>
    </source>
</evidence>
<dbReference type="STRING" id="1276257.SSABA_v1c06640"/>
<evidence type="ECO:0000256" key="7">
    <source>
        <dbReference type="ARBA" id="ARBA00022679"/>
    </source>
</evidence>
<keyword evidence="16" id="KW-1185">Reference proteome</keyword>
<dbReference type="Proteomes" id="UP000019265">
    <property type="component" value="Chromosome"/>
</dbReference>
<dbReference type="PROSITE" id="PS51686">
    <property type="entry name" value="SAM_MT_RSMB_NOP"/>
    <property type="match status" value="1"/>
</dbReference>
<dbReference type="SUPFAM" id="SSF48013">
    <property type="entry name" value="NusB-like"/>
    <property type="match status" value="1"/>
</dbReference>
<dbReference type="OrthoDB" id="9810297at2"/>
<dbReference type="NCBIfam" id="NF011494">
    <property type="entry name" value="PRK14902.1"/>
    <property type="match status" value="1"/>
</dbReference>
<dbReference type="Gene3D" id="1.10.940.10">
    <property type="entry name" value="NusB-like"/>
    <property type="match status" value="1"/>
</dbReference>